<dbReference type="InParanoid" id="A0A2J7PND1"/>
<keyword evidence="2" id="KW-1185">Reference proteome</keyword>
<dbReference type="EMBL" id="NEVH01023954">
    <property type="protein sequence ID" value="PNF17836.1"/>
    <property type="molecule type" value="Genomic_DNA"/>
</dbReference>
<dbReference type="AlphaFoldDB" id="A0A2J7PND1"/>
<protein>
    <recommendedName>
        <fullName evidence="3">Retrotransposon gag domain-containing protein</fullName>
    </recommendedName>
</protein>
<accession>A0A2J7PND1</accession>
<dbReference type="Proteomes" id="UP000235965">
    <property type="component" value="Unassembled WGS sequence"/>
</dbReference>
<organism evidence="1 2">
    <name type="scientific">Cryptotermes secundus</name>
    <dbReference type="NCBI Taxonomy" id="105785"/>
    <lineage>
        <taxon>Eukaryota</taxon>
        <taxon>Metazoa</taxon>
        <taxon>Ecdysozoa</taxon>
        <taxon>Arthropoda</taxon>
        <taxon>Hexapoda</taxon>
        <taxon>Insecta</taxon>
        <taxon>Pterygota</taxon>
        <taxon>Neoptera</taxon>
        <taxon>Polyneoptera</taxon>
        <taxon>Dictyoptera</taxon>
        <taxon>Blattodea</taxon>
        <taxon>Blattoidea</taxon>
        <taxon>Termitoidae</taxon>
        <taxon>Kalotermitidae</taxon>
        <taxon>Cryptotermitinae</taxon>
        <taxon>Cryptotermes</taxon>
    </lineage>
</organism>
<evidence type="ECO:0008006" key="3">
    <source>
        <dbReference type="Google" id="ProtNLM"/>
    </source>
</evidence>
<gene>
    <name evidence="1" type="ORF">B7P43_G05714</name>
</gene>
<evidence type="ECO:0000313" key="2">
    <source>
        <dbReference type="Proteomes" id="UP000235965"/>
    </source>
</evidence>
<reference evidence="1 2" key="1">
    <citation type="submission" date="2017-12" db="EMBL/GenBank/DDBJ databases">
        <title>Hemimetabolous genomes reveal molecular basis of termite eusociality.</title>
        <authorList>
            <person name="Harrison M.C."/>
            <person name="Jongepier E."/>
            <person name="Robertson H.M."/>
            <person name="Arning N."/>
            <person name="Bitard-Feildel T."/>
            <person name="Chao H."/>
            <person name="Childers C.P."/>
            <person name="Dinh H."/>
            <person name="Doddapaneni H."/>
            <person name="Dugan S."/>
            <person name="Gowin J."/>
            <person name="Greiner C."/>
            <person name="Han Y."/>
            <person name="Hu H."/>
            <person name="Hughes D.S.T."/>
            <person name="Huylmans A.-K."/>
            <person name="Kemena C."/>
            <person name="Kremer L.P.M."/>
            <person name="Lee S.L."/>
            <person name="Lopez-Ezquerra A."/>
            <person name="Mallet L."/>
            <person name="Monroy-Kuhn J.M."/>
            <person name="Moser A."/>
            <person name="Murali S.C."/>
            <person name="Muzny D.M."/>
            <person name="Otani S."/>
            <person name="Piulachs M.-D."/>
            <person name="Poelchau M."/>
            <person name="Qu J."/>
            <person name="Schaub F."/>
            <person name="Wada-Katsumata A."/>
            <person name="Worley K.C."/>
            <person name="Xie Q."/>
            <person name="Ylla G."/>
            <person name="Poulsen M."/>
            <person name="Gibbs R.A."/>
            <person name="Schal C."/>
            <person name="Richards S."/>
            <person name="Belles X."/>
            <person name="Korb J."/>
            <person name="Bornberg-Bauer E."/>
        </authorList>
    </citation>
    <scope>NUCLEOTIDE SEQUENCE [LARGE SCALE GENOMIC DNA]</scope>
    <source>
        <tissue evidence="1">Whole body</tissue>
    </source>
</reference>
<dbReference type="OrthoDB" id="8300685at2759"/>
<proteinExistence type="predicted"/>
<dbReference type="PANTHER" id="PTHR45823">
    <property type="entry name" value="T-SNARE COILED-COIL HOMOLOGY DOMAIN-CONTAINING PROTEIN"/>
    <property type="match status" value="1"/>
</dbReference>
<name>A0A2J7PND1_9NEOP</name>
<sequence>MEPVPATIRDRSRTQPIVGQGKSTYLITALKGRAAEVLPGIPANTTYEETLQALENRFRDQHFAAAYHCQLRTRTQRPGESLQDFATAIELLSRCAYPNLPPDHIGREAGKAFVYGI</sequence>
<dbReference type="STRING" id="105785.A0A2J7PND1"/>
<evidence type="ECO:0000313" key="1">
    <source>
        <dbReference type="EMBL" id="PNF17836.1"/>
    </source>
</evidence>
<comment type="caution">
    <text evidence="1">The sequence shown here is derived from an EMBL/GenBank/DDBJ whole genome shotgun (WGS) entry which is preliminary data.</text>
</comment>
<dbReference type="PANTHER" id="PTHR45823:SF1">
    <property type="entry name" value="T-SNARE COILED-COIL HOMOLOGY DOMAIN-CONTAINING PROTEIN"/>
    <property type="match status" value="1"/>
</dbReference>